<dbReference type="RefSeq" id="WP_104520070.1">
    <property type="nucleotide sequence ID" value="NZ_NHRY01000189.1"/>
</dbReference>
<dbReference type="AlphaFoldDB" id="A0A2S6NA81"/>
<protein>
    <submittedName>
        <fullName evidence="1">Uncharacterized protein</fullName>
    </submittedName>
</protein>
<evidence type="ECO:0000313" key="1">
    <source>
        <dbReference type="EMBL" id="PPQ31538.1"/>
    </source>
</evidence>
<gene>
    <name evidence="1" type="ORF">CCS01_17275</name>
</gene>
<evidence type="ECO:0000313" key="2">
    <source>
        <dbReference type="Proteomes" id="UP000239724"/>
    </source>
</evidence>
<comment type="caution">
    <text evidence="1">The sequence shown here is derived from an EMBL/GenBank/DDBJ whole genome shotgun (WGS) entry which is preliminary data.</text>
</comment>
<dbReference type="Proteomes" id="UP000239724">
    <property type="component" value="Unassembled WGS sequence"/>
</dbReference>
<accession>A0A2S6NA81</accession>
<sequence>MPDVEIKAPTFLDLYLQGRATADDGNDFVSAWHNSGDEEQRPLTEFLGMTEEEYNLWTMDDRTLPVIAAARQSGVSSIETLIAEHVRRMRAENDPINDAALYCLGHWLKARGIDA</sequence>
<proteinExistence type="predicted"/>
<name>A0A2S6NA81_RHOGL</name>
<keyword evidence="2" id="KW-1185">Reference proteome</keyword>
<dbReference type="EMBL" id="NHRY01000189">
    <property type="protein sequence ID" value="PPQ31538.1"/>
    <property type="molecule type" value="Genomic_DNA"/>
</dbReference>
<organism evidence="1 2">
    <name type="scientific">Rhodopila globiformis</name>
    <name type="common">Rhodopseudomonas globiformis</name>
    <dbReference type="NCBI Taxonomy" id="1071"/>
    <lineage>
        <taxon>Bacteria</taxon>
        <taxon>Pseudomonadati</taxon>
        <taxon>Pseudomonadota</taxon>
        <taxon>Alphaproteobacteria</taxon>
        <taxon>Acetobacterales</taxon>
        <taxon>Acetobacteraceae</taxon>
        <taxon>Rhodopila</taxon>
    </lineage>
</organism>
<dbReference type="OrthoDB" id="8780661at2"/>
<reference evidence="1 2" key="1">
    <citation type="journal article" date="2018" name="Arch. Microbiol.">
        <title>New insights into the metabolic potential of the phototrophic purple bacterium Rhodopila globiformis DSM 161(T) from its draft genome sequence and evidence for a vanadium-dependent nitrogenase.</title>
        <authorList>
            <person name="Imhoff J.F."/>
            <person name="Rahn T."/>
            <person name="Kunzel S."/>
            <person name="Neulinger S.C."/>
        </authorList>
    </citation>
    <scope>NUCLEOTIDE SEQUENCE [LARGE SCALE GENOMIC DNA]</scope>
    <source>
        <strain evidence="1 2">DSM 161</strain>
    </source>
</reference>